<name>D6BE17_9FUSO</name>
<dbReference type="Proteomes" id="UP000004650">
    <property type="component" value="Unassembled WGS sequence"/>
</dbReference>
<dbReference type="EMBL" id="ACDS02000012">
    <property type="protein sequence ID" value="EFD80414.1"/>
    <property type="molecule type" value="Genomic_DNA"/>
</dbReference>
<evidence type="ECO:0000313" key="2">
    <source>
        <dbReference type="Proteomes" id="UP000004650"/>
    </source>
</evidence>
<dbReference type="HOGENOM" id="CLU_1553075_0_0_0"/>
<gene>
    <name evidence="1" type="ORF">PSAG_00449</name>
</gene>
<comment type="caution">
    <text evidence="1">The sequence shown here is derived from an EMBL/GenBank/DDBJ whole genome shotgun (WGS) entry which is preliminary data.</text>
</comment>
<reference evidence="1 2" key="2">
    <citation type="submission" date="2013-10" db="EMBL/GenBank/DDBJ databases">
        <title>The Genome Sequence of Fusobacterium nucleatum subsp. animalis D11.</title>
        <authorList>
            <consortium name="The Broad Institute Genomics Platform"/>
            <person name="Earl A."/>
            <person name="Ward D."/>
            <person name="Feldgarden M."/>
            <person name="Gevers D."/>
            <person name="Kostic A."/>
            <person name="Garrett W."/>
            <person name="Young S.K."/>
            <person name="Zeng Q."/>
            <person name="Gargeya S."/>
            <person name="Fitzgerald M."/>
            <person name="Abouelleil A."/>
            <person name="Alvarado L."/>
            <person name="Berlin A.M."/>
            <person name="Chapman S.B."/>
            <person name="Gainer-Dewar J."/>
            <person name="Goldberg J."/>
            <person name="Gnerre S."/>
            <person name="Griggs A."/>
            <person name="Gujja S."/>
            <person name="Hansen M."/>
            <person name="Howarth C."/>
            <person name="Imamovic A."/>
            <person name="Ireland A."/>
            <person name="Larimer J."/>
            <person name="McCowan C."/>
            <person name="Murphy C."/>
            <person name="Pearson M."/>
            <person name="Poon T.W."/>
            <person name="Priest M."/>
            <person name="Roberts A."/>
            <person name="Saif S."/>
            <person name="Shea T."/>
            <person name="Sykes S."/>
            <person name="Wortman J."/>
            <person name="Nusbaum C."/>
            <person name="Birren B."/>
        </authorList>
    </citation>
    <scope>NUCLEOTIDE SEQUENCE [LARGE SCALE GENOMIC DNA]</scope>
    <source>
        <strain evidence="1 2">D11</strain>
    </source>
</reference>
<organism evidence="1 2">
    <name type="scientific">Fusobacterium animalis D11</name>
    <dbReference type="NCBI Taxonomy" id="556264"/>
    <lineage>
        <taxon>Bacteria</taxon>
        <taxon>Fusobacteriati</taxon>
        <taxon>Fusobacteriota</taxon>
        <taxon>Fusobacteriia</taxon>
        <taxon>Fusobacteriales</taxon>
        <taxon>Fusobacteriaceae</taxon>
        <taxon>Fusobacterium</taxon>
    </lineage>
</organism>
<evidence type="ECO:0000313" key="1">
    <source>
        <dbReference type="EMBL" id="EFD80414.1"/>
    </source>
</evidence>
<reference evidence="2" key="1">
    <citation type="submission" date="2009-02" db="EMBL/GenBank/DDBJ databases">
        <title>The Genome Sequence of Shigella sp. D9.</title>
        <authorList>
            <consortium name="The Broad Institute Genome Sequencing Platform"/>
            <person name="Ward D."/>
            <person name="Young S.K."/>
            <person name="Kodira C.D."/>
            <person name="Zeng Q."/>
            <person name="Koehrsen M."/>
            <person name="Alvarado L."/>
            <person name="Berlin A."/>
            <person name="Borenstein D."/>
            <person name="Chen Z."/>
            <person name="Engels R."/>
            <person name="Freedman E."/>
            <person name="Gellesch M."/>
            <person name="Goldberg J."/>
            <person name="Griggs A."/>
            <person name="Gujja S."/>
            <person name="Heiman D."/>
            <person name="Hepburn T."/>
            <person name="Howarth C."/>
            <person name="Jen D."/>
            <person name="Larson L."/>
            <person name="Lewis B."/>
            <person name="Mehta T."/>
            <person name="Park D."/>
            <person name="Pearson M."/>
            <person name="Roberts A."/>
            <person name="Saif S."/>
            <person name="Shea T."/>
            <person name="Shenoy N."/>
            <person name="Sisk P."/>
            <person name="Stolte C."/>
            <person name="Sykes S."/>
            <person name="Walk T."/>
            <person name="White J."/>
            <person name="Yandava C."/>
            <person name="Allen-Vercoe E."/>
            <person name="Strauss J."/>
            <person name="Sibley C."/>
            <person name="White A."/>
            <person name="Ambrose C."/>
            <person name="Lander E."/>
            <person name="Nusbaum C."/>
            <person name="Galagan J."/>
            <person name="Birren B."/>
        </authorList>
    </citation>
    <scope>NUCLEOTIDE SEQUENCE [LARGE SCALE GENOMIC DNA]</scope>
    <source>
        <strain evidence="2">D11</strain>
    </source>
</reference>
<protein>
    <submittedName>
        <fullName evidence="1">Uncharacterized protein</fullName>
    </submittedName>
</protein>
<accession>D6BE17</accession>
<dbReference type="AlphaFoldDB" id="D6BE17"/>
<proteinExistence type="predicted"/>
<sequence length="172" mass="19962">MLNLNNENLMSKLNDIKLFDINNFYCDIEAKFNIAGVSSATASYPLGKIIKQKTNTTLERYSYYIDEYFDKNDTSKTVLKLTFDKILTDKDKYKENPDKLYISSIISTSVNLIALLNSYFYKLVSVFKISINTKSGKEIEQEFQKDKDFKIEISGNKVFLFLILDTSEHYSE</sequence>